<dbReference type="InterPro" id="IPR018052">
    <property type="entry name" value="Ald1_epimerase_CS"/>
</dbReference>
<dbReference type="RefSeq" id="WP_071874952.1">
    <property type="nucleotide sequence ID" value="NZ_JBHSHF010000015.1"/>
</dbReference>
<protein>
    <recommendedName>
        <fullName evidence="5 8">Aldose 1-epimerase</fullName>
        <ecNumber evidence="4 8">5.1.3.3</ecNumber>
    </recommendedName>
</protein>
<gene>
    <name evidence="11" type="ORF">RU93_GL002255</name>
</gene>
<dbReference type="EC" id="5.1.3.3" evidence="4 8"/>
<dbReference type="GO" id="GO:0030246">
    <property type="term" value="F:carbohydrate binding"/>
    <property type="evidence" value="ECO:0007669"/>
    <property type="project" value="InterPro"/>
</dbReference>
<dbReference type="GO" id="GO:0006006">
    <property type="term" value="P:glucose metabolic process"/>
    <property type="evidence" value="ECO:0007669"/>
    <property type="project" value="TreeGrafter"/>
</dbReference>
<dbReference type="Proteomes" id="UP000182149">
    <property type="component" value="Unassembled WGS sequence"/>
</dbReference>
<dbReference type="UniPathway" id="UPA00242"/>
<dbReference type="CDD" id="cd09019">
    <property type="entry name" value="galactose_mutarotase_like"/>
    <property type="match status" value="1"/>
</dbReference>
<comment type="caution">
    <text evidence="11">The sequence shown here is derived from an EMBL/GenBank/DDBJ whole genome shotgun (WGS) entry which is preliminary data.</text>
</comment>
<evidence type="ECO:0000256" key="1">
    <source>
        <dbReference type="ARBA" id="ARBA00001614"/>
    </source>
</evidence>
<evidence type="ECO:0000313" key="12">
    <source>
        <dbReference type="Proteomes" id="UP000182149"/>
    </source>
</evidence>
<keyword evidence="12" id="KW-1185">Reference proteome</keyword>
<dbReference type="InterPro" id="IPR047215">
    <property type="entry name" value="Galactose_mutarotase-like"/>
</dbReference>
<comment type="catalytic activity">
    <reaction evidence="1 8">
        <text>alpha-D-glucose = beta-D-glucose</text>
        <dbReference type="Rhea" id="RHEA:10264"/>
        <dbReference type="ChEBI" id="CHEBI:15903"/>
        <dbReference type="ChEBI" id="CHEBI:17925"/>
        <dbReference type="EC" id="5.1.3.3"/>
    </reaction>
</comment>
<dbReference type="GO" id="GO:0033499">
    <property type="term" value="P:galactose catabolic process via UDP-galactose, Leloir pathway"/>
    <property type="evidence" value="ECO:0007669"/>
    <property type="project" value="TreeGrafter"/>
</dbReference>
<evidence type="ECO:0000256" key="5">
    <source>
        <dbReference type="ARBA" id="ARBA00014165"/>
    </source>
</evidence>
<dbReference type="InterPro" id="IPR011013">
    <property type="entry name" value="Gal_mutarotase_sf_dom"/>
</dbReference>
<evidence type="ECO:0000256" key="6">
    <source>
        <dbReference type="ARBA" id="ARBA00023235"/>
    </source>
</evidence>
<name>A0A1L8QRV4_9ENTE</name>
<reference evidence="11 12" key="1">
    <citation type="submission" date="2014-12" db="EMBL/GenBank/DDBJ databases">
        <title>Draft genome sequences of 29 type strains of Enterococci.</title>
        <authorList>
            <person name="Zhong Z."/>
            <person name="Sun Z."/>
            <person name="Liu W."/>
            <person name="Zhang W."/>
            <person name="Zhang H."/>
        </authorList>
    </citation>
    <scope>NUCLEOTIDE SEQUENCE [LARGE SCALE GENOMIC DNA]</scope>
    <source>
        <strain evidence="11 12">DSM 17690</strain>
    </source>
</reference>
<comment type="pathway">
    <text evidence="2 8">Carbohydrate metabolism; hexose metabolism.</text>
</comment>
<organism evidence="11 12">
    <name type="scientific">Enterococcus aquimarinus</name>
    <dbReference type="NCBI Taxonomy" id="328396"/>
    <lineage>
        <taxon>Bacteria</taxon>
        <taxon>Bacillati</taxon>
        <taxon>Bacillota</taxon>
        <taxon>Bacilli</taxon>
        <taxon>Lactobacillales</taxon>
        <taxon>Enterococcaceae</taxon>
        <taxon>Enterococcus</taxon>
    </lineage>
</organism>
<dbReference type="STRING" id="328396.RU93_GL002255"/>
<dbReference type="PANTHER" id="PTHR10091:SF0">
    <property type="entry name" value="GALACTOSE MUTAROTASE"/>
    <property type="match status" value="1"/>
</dbReference>
<evidence type="ECO:0000256" key="2">
    <source>
        <dbReference type="ARBA" id="ARBA00005028"/>
    </source>
</evidence>
<dbReference type="SUPFAM" id="SSF74650">
    <property type="entry name" value="Galactose mutarotase-like"/>
    <property type="match status" value="1"/>
</dbReference>
<evidence type="ECO:0000256" key="9">
    <source>
        <dbReference type="PIRSR" id="PIRSR005096-1"/>
    </source>
</evidence>
<dbReference type="InterPro" id="IPR008183">
    <property type="entry name" value="Aldose_1/G6P_1-epimerase"/>
</dbReference>
<keyword evidence="6 8" id="KW-0413">Isomerase</keyword>
<evidence type="ECO:0000256" key="10">
    <source>
        <dbReference type="PIRSR" id="PIRSR005096-3"/>
    </source>
</evidence>
<dbReference type="InterPro" id="IPR015443">
    <property type="entry name" value="Aldose_1-epimerase"/>
</dbReference>
<dbReference type="Pfam" id="PF01263">
    <property type="entry name" value="Aldose_epim"/>
    <property type="match status" value="1"/>
</dbReference>
<evidence type="ECO:0000256" key="3">
    <source>
        <dbReference type="ARBA" id="ARBA00006206"/>
    </source>
</evidence>
<dbReference type="InterPro" id="IPR014718">
    <property type="entry name" value="GH-type_carb-bd"/>
</dbReference>
<dbReference type="EMBL" id="JXKD01000009">
    <property type="protein sequence ID" value="OJG10230.1"/>
    <property type="molecule type" value="Genomic_DNA"/>
</dbReference>
<evidence type="ECO:0000256" key="7">
    <source>
        <dbReference type="ARBA" id="ARBA00023277"/>
    </source>
</evidence>
<dbReference type="PIRSF" id="PIRSF005096">
    <property type="entry name" value="GALM"/>
    <property type="match status" value="1"/>
</dbReference>
<evidence type="ECO:0000256" key="4">
    <source>
        <dbReference type="ARBA" id="ARBA00013185"/>
    </source>
</evidence>
<evidence type="ECO:0000256" key="8">
    <source>
        <dbReference type="PIRNR" id="PIRNR005096"/>
    </source>
</evidence>
<dbReference type="OrthoDB" id="9779408at2"/>
<dbReference type="PANTHER" id="PTHR10091">
    <property type="entry name" value="ALDOSE-1-EPIMERASE"/>
    <property type="match status" value="1"/>
</dbReference>
<dbReference type="PROSITE" id="PS00545">
    <property type="entry name" value="ALDOSE_1_EPIMERASE"/>
    <property type="match status" value="1"/>
</dbReference>
<dbReference type="GO" id="GO:0005737">
    <property type="term" value="C:cytoplasm"/>
    <property type="evidence" value="ECO:0007669"/>
    <property type="project" value="TreeGrafter"/>
</dbReference>
<feature type="active site" description="Proton donor" evidence="9">
    <location>
        <position position="174"/>
    </location>
</feature>
<accession>A0A1L8QRV4</accession>
<dbReference type="GO" id="GO:0004034">
    <property type="term" value="F:aldose 1-epimerase activity"/>
    <property type="evidence" value="ECO:0007669"/>
    <property type="project" value="UniProtKB-EC"/>
</dbReference>
<dbReference type="AlphaFoldDB" id="A0A1L8QRV4"/>
<dbReference type="Gene3D" id="2.70.98.10">
    <property type="match status" value="1"/>
</dbReference>
<comment type="similarity">
    <text evidence="3 8">Belongs to the aldose epimerase family.</text>
</comment>
<evidence type="ECO:0000313" key="11">
    <source>
        <dbReference type="EMBL" id="OJG10230.1"/>
    </source>
</evidence>
<feature type="binding site" evidence="10">
    <location>
        <begin position="174"/>
        <end position="176"/>
    </location>
    <ligand>
        <name>beta-D-galactose</name>
        <dbReference type="ChEBI" id="CHEBI:27667"/>
    </ligand>
</feature>
<proteinExistence type="inferred from homology"/>
<sequence>MVKITVETREKVGTIYTMTNENGVQLSAIAHGARLYECLIPVDGTKRDIVVGYESLEDHQRTRYYGATIGPIAGRIAQAHFELEGKTYHTEANEKGNTLHGGSHSFDTKEWAATPFQTEEEAGVAFSYETVDGEGGFPGNIKVTVTYALNEENAFRITYEATSDQATILNLTNHGYFNLIGEASQAIDEHYLMVDADYVAKTKEDTTTTGEKIGVTETVFDFTNEKQIGETFLDTPFILNHALEEDLRLVSPDRKVTLAVKTTEPGIVLYTTGAGEAGEVMKTGTLVHHGSIAIEAQGIPGTEKYPQFGSFIVDAATPYHAETVYHLTF</sequence>
<feature type="active site" description="Proton acceptor" evidence="9">
    <location>
        <position position="295"/>
    </location>
</feature>
<keyword evidence="7 8" id="KW-0119">Carbohydrate metabolism</keyword>